<name>A0A4S4LXX2_9APHY</name>
<feature type="compositionally biased region" description="Low complexity" evidence="1">
    <location>
        <begin position="37"/>
        <end position="49"/>
    </location>
</feature>
<feature type="compositionally biased region" description="Polar residues" evidence="1">
    <location>
        <begin position="71"/>
        <end position="85"/>
    </location>
</feature>
<evidence type="ECO:0000259" key="2">
    <source>
        <dbReference type="PROSITE" id="PS51184"/>
    </source>
</evidence>
<dbReference type="OrthoDB" id="2635829at2759"/>
<evidence type="ECO:0000313" key="3">
    <source>
        <dbReference type="EMBL" id="THH17514.1"/>
    </source>
</evidence>
<dbReference type="EMBL" id="SGPM01000648">
    <property type="protein sequence ID" value="THH17514.1"/>
    <property type="molecule type" value="Genomic_DNA"/>
</dbReference>
<accession>A0A4S4LXX2</accession>
<dbReference type="SUPFAM" id="SSF51197">
    <property type="entry name" value="Clavaminate synthase-like"/>
    <property type="match status" value="1"/>
</dbReference>
<proteinExistence type="predicted"/>
<evidence type="ECO:0000256" key="1">
    <source>
        <dbReference type="SAM" id="MobiDB-lite"/>
    </source>
</evidence>
<feature type="region of interest" description="Disordered" evidence="1">
    <location>
        <begin position="1"/>
        <end position="86"/>
    </location>
</feature>
<dbReference type="Proteomes" id="UP000308730">
    <property type="component" value="Unassembled WGS sequence"/>
</dbReference>
<feature type="compositionally biased region" description="Basic and acidic residues" evidence="1">
    <location>
        <begin position="9"/>
        <end position="20"/>
    </location>
</feature>
<protein>
    <recommendedName>
        <fullName evidence="2">JmjC domain-containing protein</fullName>
    </recommendedName>
</protein>
<reference evidence="3 4" key="1">
    <citation type="submission" date="2019-02" db="EMBL/GenBank/DDBJ databases">
        <title>Genome sequencing of the rare red list fungi Antrodiella citrinella (Flaviporus citrinellus).</title>
        <authorList>
            <person name="Buettner E."/>
            <person name="Kellner H."/>
        </authorList>
    </citation>
    <scope>NUCLEOTIDE SEQUENCE [LARGE SCALE GENOMIC DNA]</scope>
    <source>
        <strain evidence="3 4">DSM 108506</strain>
    </source>
</reference>
<organism evidence="3 4">
    <name type="scientific">Antrodiella citrinella</name>
    <dbReference type="NCBI Taxonomy" id="2447956"/>
    <lineage>
        <taxon>Eukaryota</taxon>
        <taxon>Fungi</taxon>
        <taxon>Dikarya</taxon>
        <taxon>Basidiomycota</taxon>
        <taxon>Agaricomycotina</taxon>
        <taxon>Agaricomycetes</taxon>
        <taxon>Polyporales</taxon>
        <taxon>Steccherinaceae</taxon>
        <taxon>Antrodiella</taxon>
    </lineage>
</organism>
<keyword evidence="4" id="KW-1185">Reference proteome</keyword>
<dbReference type="PROSITE" id="PS51184">
    <property type="entry name" value="JMJC"/>
    <property type="match status" value="1"/>
</dbReference>
<sequence length="675" mass="74862">MSELNPKALWERNIEADPQAKRARGLGYVKKSKQKKAAAANAAQGSSSSGKRKVQASPSPSQEIKRRCGDSSHQPGTDSPSQASGSIPFLTAEVASDFLDRLRALNNTSDIEHVRRLHTLTLPAVPPAVSASDDLLLLSIQEMLDFFYLQRHDPKKAKSQRKEFFRRAIEHGFVDGPRPRMPSQMLETGQANAPVNPSSPPLDSSPKPLAVELDVNVVETQPSFSSTASQTSQIFSSAGVQTVHMFSSRAVQTAEAPLSSIETTELLSSTLVPRAVVPPPIPQTRSTVSDSEHSLDLMHVDGQEILVGAEVIKWLGDIKTKGPYLPDGKGGNYLHHDLQYVQSLVGAVLPATELPLYTELQWTAGLPDTVLVSRVQRALRAGHFVVVKGYPRCKDPNTIKWTEELIWDHYSLPMNREMQLLDAHKRYEARMLYLREVEKIRELKNKKKYKASHDRMPELVSHTYLSMKDIIHNVFTGKYVAALLDAPSVDNVSLLFMKHLDVGFSAMFHNKAHNVEPYRMSIPRDVQSSQSWLLAHLPGFHTYPHYDSNSLGTVVVVEKGQKLWVYEYSPGTGTARMQAEFFEAMDAHKGMEHTFTGNSVSHYLVVAEEGDILIQGPGQWHEVYTPVPSVAAARPAASRLSKPLLAGRCLPTQQAGRALLSLYGLDTDWRRPVAD</sequence>
<comment type="caution">
    <text evidence="3">The sequence shown here is derived from an EMBL/GenBank/DDBJ whole genome shotgun (WGS) entry which is preliminary data.</text>
</comment>
<gene>
    <name evidence="3" type="ORF">EUX98_g9115</name>
</gene>
<feature type="domain" description="JmjC" evidence="2">
    <location>
        <begin position="504"/>
        <end position="653"/>
    </location>
</feature>
<feature type="region of interest" description="Disordered" evidence="1">
    <location>
        <begin position="173"/>
        <end position="204"/>
    </location>
</feature>
<dbReference type="AlphaFoldDB" id="A0A4S4LXX2"/>
<dbReference type="InterPro" id="IPR003347">
    <property type="entry name" value="JmjC_dom"/>
</dbReference>
<evidence type="ECO:0000313" key="4">
    <source>
        <dbReference type="Proteomes" id="UP000308730"/>
    </source>
</evidence>